<dbReference type="Gene3D" id="3.30.530.20">
    <property type="match status" value="1"/>
</dbReference>
<dbReference type="Pfam" id="PF08327">
    <property type="entry name" value="AHSA1"/>
    <property type="match status" value="1"/>
</dbReference>
<proteinExistence type="inferred from homology"/>
<evidence type="ECO:0000259" key="2">
    <source>
        <dbReference type="Pfam" id="PF08327"/>
    </source>
</evidence>
<comment type="similarity">
    <text evidence="1">Belongs to the AHA1 family.</text>
</comment>
<dbReference type="InterPro" id="IPR013538">
    <property type="entry name" value="ASHA1/2-like_C"/>
</dbReference>
<evidence type="ECO:0000256" key="1">
    <source>
        <dbReference type="ARBA" id="ARBA00006817"/>
    </source>
</evidence>
<name>A0A1B2F994_PSEPU</name>
<accession>A0A1B2F994</accession>
<dbReference type="EMBL" id="CP016634">
    <property type="protein sequence ID" value="ANY88812.1"/>
    <property type="molecule type" value="Genomic_DNA"/>
</dbReference>
<dbReference type="RefSeq" id="WP_070093251.1">
    <property type="nucleotide sequence ID" value="NZ_CP016634.1"/>
</dbReference>
<dbReference type="SUPFAM" id="SSF55961">
    <property type="entry name" value="Bet v1-like"/>
    <property type="match status" value="1"/>
</dbReference>
<dbReference type="AlphaFoldDB" id="A0A1B2F994"/>
<evidence type="ECO:0000313" key="3">
    <source>
        <dbReference type="EMBL" id="ANY88812.1"/>
    </source>
</evidence>
<gene>
    <name evidence="3" type="ORF">IEC33019_3285</name>
</gene>
<dbReference type="InterPro" id="IPR023393">
    <property type="entry name" value="START-like_dom_sf"/>
</dbReference>
<sequence>MSLAQPGPPQSPHELSITRLIDAPAAKVFRAWTEPQWLTQWWGPHGMTTPECELQLWVGGLFRTLMRAPDGTEYPNQGVFLEIVAPRRLVFTDAFGPGWVPSDKAFMTAVMTFDEEQGKTRYTARALHWNAADCRAHEEMGFYQGWGESLDRLVEVVTQRMPD</sequence>
<feature type="domain" description="Activator of Hsp90 ATPase homologue 1/2-like C-terminal" evidence="2">
    <location>
        <begin position="22"/>
        <end position="157"/>
    </location>
</feature>
<protein>
    <recommendedName>
        <fullName evidence="2">Activator of Hsp90 ATPase homologue 1/2-like C-terminal domain-containing protein</fullName>
    </recommendedName>
</protein>
<dbReference type="CDD" id="cd08896">
    <property type="entry name" value="SRPBCC_CalC_Aha1-like_3"/>
    <property type="match status" value="1"/>
</dbReference>
<reference evidence="3" key="1">
    <citation type="submission" date="2016-07" db="EMBL/GenBank/DDBJ databases">
        <title>New class B carbapenemase carried by novel plasmid in Pseudomonas putida enviromental strain in eastern Amazonia.</title>
        <authorList>
            <person name="Souza C.O."/>
            <person name="Lima K.V."/>
            <person name="Brasiliense D.M."/>
            <person name="Perez-Chaparro P.J."/>
            <person name="Mamizuka E.M."/>
            <person name="Lima M.O."/>
            <person name="Lima L.N."/>
            <person name="McCulloch J.A."/>
        </authorList>
    </citation>
    <scope>NUCLEOTIDE SEQUENCE [LARGE SCALE GENOMIC DNA]</scope>
    <source>
        <strain evidence="3">IEC33019</strain>
    </source>
</reference>
<organism evidence="3">
    <name type="scientific">Pseudomonas putida</name>
    <name type="common">Arthrobacter siderocapsulatus</name>
    <dbReference type="NCBI Taxonomy" id="303"/>
    <lineage>
        <taxon>Bacteria</taxon>
        <taxon>Pseudomonadati</taxon>
        <taxon>Pseudomonadota</taxon>
        <taxon>Gammaproteobacteria</taxon>
        <taxon>Pseudomonadales</taxon>
        <taxon>Pseudomonadaceae</taxon>
        <taxon>Pseudomonas</taxon>
    </lineage>
</organism>